<evidence type="ECO:0000313" key="2">
    <source>
        <dbReference type="Proteomes" id="UP000244937"/>
    </source>
</evidence>
<dbReference type="InterPro" id="IPR011463">
    <property type="entry name" value="DUF1569"/>
</dbReference>
<keyword evidence="2" id="KW-1185">Reference proteome</keyword>
<accession>A0A2S1SIL5</accession>
<name>A0A2S1SIL5_9FLAO</name>
<dbReference type="KEGG" id="fpal:HYN49_10240"/>
<proteinExistence type="predicted"/>
<evidence type="ECO:0008006" key="3">
    <source>
        <dbReference type="Google" id="ProtNLM"/>
    </source>
</evidence>
<dbReference type="AlphaFoldDB" id="A0A2S1SIL5"/>
<sequence>MTSMFNPVHADNIISRIRSLTPEHEALWGKMNGYQMLKHCTLCEDMLLGHLKIKRVFIGRIIGKMILKKALEEGRPFGKNSPTAPLFETTSQSGNFEEQRNEWLGRISQYEAFSNNDFVHPFFGKMNREQVGLFAYKHADHHLRQFGV</sequence>
<organism evidence="1 2">
    <name type="scientific">Flavobacterium pallidum</name>
    <dbReference type="NCBI Taxonomy" id="2172098"/>
    <lineage>
        <taxon>Bacteria</taxon>
        <taxon>Pseudomonadati</taxon>
        <taxon>Bacteroidota</taxon>
        <taxon>Flavobacteriia</taxon>
        <taxon>Flavobacteriales</taxon>
        <taxon>Flavobacteriaceae</taxon>
        <taxon>Flavobacterium</taxon>
    </lineage>
</organism>
<dbReference type="Pfam" id="PF07606">
    <property type="entry name" value="DUF1569"/>
    <property type="match status" value="1"/>
</dbReference>
<dbReference type="EMBL" id="CP029187">
    <property type="protein sequence ID" value="AWI26248.1"/>
    <property type="molecule type" value="Genomic_DNA"/>
</dbReference>
<protein>
    <recommendedName>
        <fullName evidence="3">DUF1569 domain-containing protein</fullName>
    </recommendedName>
</protein>
<gene>
    <name evidence="1" type="ORF">HYN49_10240</name>
</gene>
<dbReference type="InterPro" id="IPR034660">
    <property type="entry name" value="DinB/YfiT-like"/>
</dbReference>
<dbReference type="Gene3D" id="1.20.120.450">
    <property type="entry name" value="dinb family like domain"/>
    <property type="match status" value="1"/>
</dbReference>
<reference evidence="1 2" key="1">
    <citation type="submission" date="2018-05" db="EMBL/GenBank/DDBJ databases">
        <title>Genome sequencing of Flavobacterium sp. HYN0049.</title>
        <authorList>
            <person name="Yi H."/>
            <person name="Baek C."/>
        </authorList>
    </citation>
    <scope>NUCLEOTIDE SEQUENCE [LARGE SCALE GENOMIC DNA]</scope>
    <source>
        <strain evidence="1 2">HYN0049</strain>
    </source>
</reference>
<evidence type="ECO:0000313" key="1">
    <source>
        <dbReference type="EMBL" id="AWI26248.1"/>
    </source>
</evidence>
<dbReference type="Proteomes" id="UP000244937">
    <property type="component" value="Chromosome"/>
</dbReference>
<dbReference type="OrthoDB" id="2599194at2"/>
<dbReference type="RefSeq" id="WP_108904026.1">
    <property type="nucleotide sequence ID" value="NZ_CP029187.1"/>
</dbReference>